<dbReference type="EMBL" id="CP012808">
    <property type="protein sequence ID" value="ALH96721.1"/>
    <property type="molecule type" value="Genomic_DNA"/>
</dbReference>
<organism evidence="1 2">
    <name type="scientific">Acinetobacter equi</name>
    <dbReference type="NCBI Taxonomy" id="1324350"/>
    <lineage>
        <taxon>Bacteria</taxon>
        <taxon>Pseudomonadati</taxon>
        <taxon>Pseudomonadota</taxon>
        <taxon>Gammaproteobacteria</taxon>
        <taxon>Moraxellales</taxon>
        <taxon>Moraxellaceae</taxon>
        <taxon>Acinetobacter</taxon>
    </lineage>
</organism>
<accession>A0A0N9WGQ3</accession>
<proteinExistence type="predicted"/>
<name>A0A0N9WGQ3_9GAMM</name>
<gene>
    <name evidence="1" type="ORF">AOY20_10690</name>
</gene>
<dbReference type="OrthoDB" id="6689731at2"/>
<dbReference type="Proteomes" id="UP000064939">
    <property type="component" value="Chromosome"/>
</dbReference>
<dbReference type="PROSITE" id="PS51257">
    <property type="entry name" value="PROKAR_LIPOPROTEIN"/>
    <property type="match status" value="1"/>
</dbReference>
<keyword evidence="2" id="KW-1185">Reference proteome</keyword>
<reference evidence="1 2" key="1">
    <citation type="journal article" date="2015" name="Int. J. Syst. Evol. Microbiol.">
        <title>Acinetobacter equi sp. nov. isolated from horse faeces.</title>
        <authorList>
            <person name="Poppel M.T."/>
            <person name="Skiebe E."/>
            <person name="Laue M."/>
            <person name="Bergmann H."/>
            <person name="Ebersberger I."/>
            <person name="Garn T."/>
            <person name="Fruth A."/>
            <person name="Baumgardt S."/>
            <person name="Busse H.J."/>
            <person name="Wilharm G."/>
        </authorList>
    </citation>
    <scope>NUCLEOTIDE SEQUENCE [LARGE SCALE GENOMIC DNA]</scope>
    <source>
        <strain evidence="1 2">114</strain>
    </source>
</reference>
<sequence length="173" mass="20058">MKPLIWTTLMLSMLLVGCTKDEKPRAQIDVTAYQVKDIDQLQQRFDQLNEKLAVDFKQFKQMESIAFAHQYPLDTTDLKTLNMHLVASTSLKPTKIAYCDLMNGYFIEMYRLGHANLNLVKGLKLPNAENENLEQNFVSVDQFYDFILNRYTTYRQVQQVMGYGCNLKGALNQ</sequence>
<dbReference type="KEGG" id="aei:AOY20_10690"/>
<protein>
    <submittedName>
        <fullName evidence="1">Uncharacterized protein</fullName>
    </submittedName>
</protein>
<dbReference type="AlphaFoldDB" id="A0A0N9WGQ3"/>
<evidence type="ECO:0000313" key="1">
    <source>
        <dbReference type="EMBL" id="ALH96721.1"/>
    </source>
</evidence>
<evidence type="ECO:0000313" key="2">
    <source>
        <dbReference type="Proteomes" id="UP000064939"/>
    </source>
</evidence>